<name>A0A844ZM51_9SPHN</name>
<feature type="compositionally biased region" description="Acidic residues" evidence="1">
    <location>
        <begin position="177"/>
        <end position="191"/>
    </location>
</feature>
<comment type="caution">
    <text evidence="3">The sequence shown here is derived from an EMBL/GenBank/DDBJ whole genome shotgun (WGS) entry which is preliminary data.</text>
</comment>
<protein>
    <recommendedName>
        <fullName evidence="5">DUF4124 domain-containing protein</fullName>
    </recommendedName>
</protein>
<dbReference type="AlphaFoldDB" id="A0A844ZM51"/>
<sequence>MKRLIALAATTALVGIVSSPALAQGEGEDSESYNTVIIYGDDECPATQGDTITVCARMDESERYRIPPNLRQSRDPENTSWTNRVRSFEAVGAFGPLSCTNIGGGSELGCTAQMIEEAYQERAENPNVRFSQLIADERQERLSTIDAEAAATQRRVEVLERAYMDKLEAERDAPLPGEEDLPELVDPDEIPDAPPAN</sequence>
<accession>A0A844ZM51</accession>
<dbReference type="RefSeq" id="WP_160590865.1">
    <property type="nucleotide sequence ID" value="NZ_BAAAFP010000001.1"/>
</dbReference>
<keyword evidence="2" id="KW-0732">Signal</keyword>
<feature type="region of interest" description="Disordered" evidence="1">
    <location>
        <begin position="167"/>
        <end position="197"/>
    </location>
</feature>
<dbReference type="Proteomes" id="UP000435243">
    <property type="component" value="Unassembled WGS sequence"/>
</dbReference>
<evidence type="ECO:0008006" key="5">
    <source>
        <dbReference type="Google" id="ProtNLM"/>
    </source>
</evidence>
<organism evidence="3 4">
    <name type="scientific">Alteraurantiacibacter aestuarii</name>
    <dbReference type="NCBI Taxonomy" id="650004"/>
    <lineage>
        <taxon>Bacteria</taxon>
        <taxon>Pseudomonadati</taxon>
        <taxon>Pseudomonadota</taxon>
        <taxon>Alphaproteobacteria</taxon>
        <taxon>Sphingomonadales</taxon>
        <taxon>Erythrobacteraceae</taxon>
        <taxon>Alteraurantiacibacter</taxon>
    </lineage>
</organism>
<dbReference type="EMBL" id="WTYY01000003">
    <property type="protein sequence ID" value="MXO88644.1"/>
    <property type="molecule type" value="Genomic_DNA"/>
</dbReference>
<feature type="signal peptide" evidence="2">
    <location>
        <begin position="1"/>
        <end position="23"/>
    </location>
</feature>
<gene>
    <name evidence="3" type="ORF">GRI32_07805</name>
</gene>
<evidence type="ECO:0000313" key="4">
    <source>
        <dbReference type="Proteomes" id="UP000435243"/>
    </source>
</evidence>
<evidence type="ECO:0000256" key="1">
    <source>
        <dbReference type="SAM" id="MobiDB-lite"/>
    </source>
</evidence>
<feature type="chain" id="PRO_5032508233" description="DUF4124 domain-containing protein" evidence="2">
    <location>
        <begin position="24"/>
        <end position="197"/>
    </location>
</feature>
<keyword evidence="4" id="KW-1185">Reference proteome</keyword>
<dbReference type="OrthoDB" id="7391233at2"/>
<reference evidence="3 4" key="1">
    <citation type="submission" date="2019-12" db="EMBL/GenBank/DDBJ databases">
        <title>Genomic-based taxomic classification of the family Erythrobacteraceae.</title>
        <authorList>
            <person name="Xu L."/>
        </authorList>
    </citation>
    <scope>NUCLEOTIDE SEQUENCE [LARGE SCALE GENOMIC DNA]</scope>
    <source>
        <strain evidence="3 4">JCM 16339</strain>
    </source>
</reference>
<evidence type="ECO:0000256" key="2">
    <source>
        <dbReference type="SAM" id="SignalP"/>
    </source>
</evidence>
<evidence type="ECO:0000313" key="3">
    <source>
        <dbReference type="EMBL" id="MXO88644.1"/>
    </source>
</evidence>
<proteinExistence type="predicted"/>